<protein>
    <recommendedName>
        <fullName evidence="2">BZIP domain-containing protein</fullName>
    </recommendedName>
</protein>
<feature type="region of interest" description="Disordered" evidence="1">
    <location>
        <begin position="1"/>
        <end position="33"/>
    </location>
</feature>
<evidence type="ECO:0000259" key="2">
    <source>
        <dbReference type="SMART" id="SM00338"/>
    </source>
</evidence>
<gene>
    <name evidence="3" type="ORF">LLUT_LOCUS27276</name>
</gene>
<dbReference type="Pfam" id="PF07716">
    <property type="entry name" value="bZIP_2"/>
    <property type="match status" value="1"/>
</dbReference>
<keyword evidence="4" id="KW-1185">Reference proteome</keyword>
<dbReference type="PANTHER" id="PTHR23334:SF20">
    <property type="entry name" value="BASIC LEUCINE ZIPPER 24"/>
    <property type="match status" value="1"/>
</dbReference>
<feature type="compositionally biased region" description="Polar residues" evidence="1">
    <location>
        <begin position="15"/>
        <end position="33"/>
    </location>
</feature>
<dbReference type="SUPFAM" id="SSF57959">
    <property type="entry name" value="Leucine zipper domain"/>
    <property type="match status" value="1"/>
</dbReference>
<dbReference type="InterPro" id="IPR031106">
    <property type="entry name" value="C/EBP"/>
</dbReference>
<sequence length="173" mass="19189">MDDGNAEVSDKLSDNVLSSNPESSSHYQGSTSMNIATTDLSRSTRTCTHTHTCNPPGPVAVHTHTCYHTHTQVTASSNDDAIEHPNSKPGRPSGNREAVRKYREKKKERIAFLEEEVEKLRLSNRKLVRKLQGKAALEAELSRLRSILSCLKGKIDNELGVLAFPKERTSSLH</sequence>
<accession>A0AAV1XX61</accession>
<comment type="caution">
    <text evidence="3">The sequence shown here is derived from an EMBL/GenBank/DDBJ whole genome shotgun (WGS) entry which is preliminary data.</text>
</comment>
<dbReference type="SMART" id="SM00338">
    <property type="entry name" value="BRLZ"/>
    <property type="match status" value="1"/>
</dbReference>
<dbReference type="GO" id="GO:0006351">
    <property type="term" value="P:DNA-templated transcription"/>
    <property type="evidence" value="ECO:0007669"/>
    <property type="project" value="InterPro"/>
</dbReference>
<organism evidence="3 4">
    <name type="scientific">Lupinus luteus</name>
    <name type="common">European yellow lupine</name>
    <dbReference type="NCBI Taxonomy" id="3873"/>
    <lineage>
        <taxon>Eukaryota</taxon>
        <taxon>Viridiplantae</taxon>
        <taxon>Streptophyta</taxon>
        <taxon>Embryophyta</taxon>
        <taxon>Tracheophyta</taxon>
        <taxon>Spermatophyta</taxon>
        <taxon>Magnoliopsida</taxon>
        <taxon>eudicotyledons</taxon>
        <taxon>Gunneridae</taxon>
        <taxon>Pentapetalae</taxon>
        <taxon>rosids</taxon>
        <taxon>fabids</taxon>
        <taxon>Fabales</taxon>
        <taxon>Fabaceae</taxon>
        <taxon>Papilionoideae</taxon>
        <taxon>50 kb inversion clade</taxon>
        <taxon>genistoids sensu lato</taxon>
        <taxon>core genistoids</taxon>
        <taxon>Genisteae</taxon>
        <taxon>Lupinus</taxon>
    </lineage>
</organism>
<dbReference type="CDD" id="cd14686">
    <property type="entry name" value="bZIP"/>
    <property type="match status" value="1"/>
</dbReference>
<dbReference type="PANTHER" id="PTHR23334">
    <property type="entry name" value="CCAAT/ENHANCER BINDING PROTEIN"/>
    <property type="match status" value="1"/>
</dbReference>
<dbReference type="AlphaFoldDB" id="A0AAV1XX61"/>
<dbReference type="InterPro" id="IPR004827">
    <property type="entry name" value="bZIP"/>
</dbReference>
<name>A0AAV1XX61_LUPLU</name>
<evidence type="ECO:0000313" key="4">
    <source>
        <dbReference type="Proteomes" id="UP001497480"/>
    </source>
</evidence>
<dbReference type="InterPro" id="IPR046347">
    <property type="entry name" value="bZIP_sf"/>
</dbReference>
<dbReference type="EMBL" id="CAXHTB010000019">
    <property type="protein sequence ID" value="CAL0326216.1"/>
    <property type="molecule type" value="Genomic_DNA"/>
</dbReference>
<dbReference type="GO" id="GO:0000978">
    <property type="term" value="F:RNA polymerase II cis-regulatory region sequence-specific DNA binding"/>
    <property type="evidence" value="ECO:0007669"/>
    <property type="project" value="TreeGrafter"/>
</dbReference>
<dbReference type="Gene3D" id="1.20.5.170">
    <property type="match status" value="1"/>
</dbReference>
<reference evidence="3 4" key="1">
    <citation type="submission" date="2024-03" db="EMBL/GenBank/DDBJ databases">
        <authorList>
            <person name="Martinez-Hernandez J."/>
        </authorList>
    </citation>
    <scope>NUCLEOTIDE SEQUENCE [LARGE SCALE GENOMIC DNA]</scope>
</reference>
<proteinExistence type="predicted"/>
<evidence type="ECO:0000256" key="1">
    <source>
        <dbReference type="SAM" id="MobiDB-lite"/>
    </source>
</evidence>
<dbReference type="Proteomes" id="UP001497480">
    <property type="component" value="Unassembled WGS sequence"/>
</dbReference>
<dbReference type="GO" id="GO:0000981">
    <property type="term" value="F:DNA-binding transcription factor activity, RNA polymerase II-specific"/>
    <property type="evidence" value="ECO:0007669"/>
    <property type="project" value="TreeGrafter"/>
</dbReference>
<evidence type="ECO:0000313" key="3">
    <source>
        <dbReference type="EMBL" id="CAL0326216.1"/>
    </source>
</evidence>
<feature type="domain" description="BZIP" evidence="2">
    <location>
        <begin position="83"/>
        <end position="150"/>
    </location>
</feature>
<feature type="region of interest" description="Disordered" evidence="1">
    <location>
        <begin position="74"/>
        <end position="98"/>
    </location>
</feature>